<dbReference type="RefSeq" id="WP_115304388.1">
    <property type="nucleotide sequence ID" value="NZ_CAAAHO010000016.1"/>
</dbReference>
<dbReference type="EMBL" id="UGNV01000006">
    <property type="protein sequence ID" value="STX55784.1"/>
    <property type="molecule type" value="Genomic_DNA"/>
</dbReference>
<proteinExistence type="predicted"/>
<reference evidence="1 2" key="1">
    <citation type="submission" date="2018-06" db="EMBL/GenBank/DDBJ databases">
        <authorList>
            <consortium name="Pathogen Informatics"/>
            <person name="Doyle S."/>
        </authorList>
    </citation>
    <scope>NUCLEOTIDE SEQUENCE [LARGE SCALE GENOMIC DNA]</scope>
    <source>
        <strain evidence="1 2">NCTC13315</strain>
    </source>
</reference>
<accession>A0A378JPR2</accession>
<dbReference type="AlphaFoldDB" id="A0A378JPR2"/>
<name>A0A378JPR2_9GAMM</name>
<keyword evidence="2" id="KW-1185">Reference proteome</keyword>
<dbReference type="OrthoDB" id="5655799at2"/>
<sequence>MWPNQSLVLINPEIRPEKSCYGLVYFKEYGLILNKIYQEQGNCFIKYQTTTDDFLLLKIDLNETWWFGQLIELRLEGQALADYF</sequence>
<evidence type="ECO:0000313" key="2">
    <source>
        <dbReference type="Proteomes" id="UP000254968"/>
    </source>
</evidence>
<dbReference type="Proteomes" id="UP000254968">
    <property type="component" value="Unassembled WGS sequence"/>
</dbReference>
<organism evidence="1 2">
    <name type="scientific">Legionella beliardensis</name>
    <dbReference type="NCBI Taxonomy" id="91822"/>
    <lineage>
        <taxon>Bacteria</taxon>
        <taxon>Pseudomonadati</taxon>
        <taxon>Pseudomonadota</taxon>
        <taxon>Gammaproteobacteria</taxon>
        <taxon>Legionellales</taxon>
        <taxon>Legionellaceae</taxon>
        <taxon>Legionella</taxon>
    </lineage>
</organism>
<gene>
    <name evidence="1" type="ORF">NCTC13315_03154</name>
</gene>
<evidence type="ECO:0000313" key="1">
    <source>
        <dbReference type="EMBL" id="STX55784.1"/>
    </source>
</evidence>
<protein>
    <submittedName>
        <fullName evidence="1">Uncharacterized protein</fullName>
    </submittedName>
</protein>